<name>A0AAE1CE81_9PEZI</name>
<dbReference type="Proteomes" id="UP001270362">
    <property type="component" value="Unassembled WGS sequence"/>
</dbReference>
<comment type="caution">
    <text evidence="2">The sequence shown here is derived from an EMBL/GenBank/DDBJ whole genome shotgun (WGS) entry which is preliminary data.</text>
</comment>
<feature type="region of interest" description="Disordered" evidence="1">
    <location>
        <begin position="22"/>
        <end position="72"/>
    </location>
</feature>
<evidence type="ECO:0000313" key="3">
    <source>
        <dbReference type="Proteomes" id="UP001270362"/>
    </source>
</evidence>
<evidence type="ECO:0000313" key="2">
    <source>
        <dbReference type="EMBL" id="KAK3690180.1"/>
    </source>
</evidence>
<organism evidence="2 3">
    <name type="scientific">Podospora appendiculata</name>
    <dbReference type="NCBI Taxonomy" id="314037"/>
    <lineage>
        <taxon>Eukaryota</taxon>
        <taxon>Fungi</taxon>
        <taxon>Dikarya</taxon>
        <taxon>Ascomycota</taxon>
        <taxon>Pezizomycotina</taxon>
        <taxon>Sordariomycetes</taxon>
        <taxon>Sordariomycetidae</taxon>
        <taxon>Sordariales</taxon>
        <taxon>Podosporaceae</taxon>
        <taxon>Podospora</taxon>
    </lineage>
</organism>
<protein>
    <submittedName>
        <fullName evidence="2">Uncharacterized protein</fullName>
    </submittedName>
</protein>
<dbReference type="EMBL" id="JAULSO010000002">
    <property type="protein sequence ID" value="KAK3690180.1"/>
    <property type="molecule type" value="Genomic_DNA"/>
</dbReference>
<dbReference type="AlphaFoldDB" id="A0AAE1CE81"/>
<reference evidence="2" key="2">
    <citation type="submission" date="2023-06" db="EMBL/GenBank/DDBJ databases">
        <authorList>
            <consortium name="Lawrence Berkeley National Laboratory"/>
            <person name="Haridas S."/>
            <person name="Hensen N."/>
            <person name="Bonometti L."/>
            <person name="Westerberg I."/>
            <person name="Brannstrom I.O."/>
            <person name="Guillou S."/>
            <person name="Cros-Aarteil S."/>
            <person name="Calhoun S."/>
            <person name="Kuo A."/>
            <person name="Mondo S."/>
            <person name="Pangilinan J."/>
            <person name="Riley R."/>
            <person name="Labutti K."/>
            <person name="Andreopoulos B."/>
            <person name="Lipzen A."/>
            <person name="Chen C."/>
            <person name="Yanf M."/>
            <person name="Daum C."/>
            <person name="Ng V."/>
            <person name="Clum A."/>
            <person name="Steindorff A."/>
            <person name="Ohm R."/>
            <person name="Martin F."/>
            <person name="Silar P."/>
            <person name="Natvig D."/>
            <person name="Lalanne C."/>
            <person name="Gautier V."/>
            <person name="Ament-Velasquez S.L."/>
            <person name="Kruys A."/>
            <person name="Hutchinson M.I."/>
            <person name="Powell A.J."/>
            <person name="Barry K."/>
            <person name="Miller A.N."/>
            <person name="Grigoriev I.V."/>
            <person name="Debuchy R."/>
            <person name="Gladieux P."/>
            <person name="Thoren M.H."/>
            <person name="Johannesson H."/>
        </authorList>
    </citation>
    <scope>NUCLEOTIDE SEQUENCE</scope>
    <source>
        <strain evidence="2">CBS 314.62</strain>
    </source>
</reference>
<accession>A0AAE1CE81</accession>
<feature type="compositionally biased region" description="Low complexity" evidence="1">
    <location>
        <begin position="57"/>
        <end position="72"/>
    </location>
</feature>
<feature type="compositionally biased region" description="Low complexity" evidence="1">
    <location>
        <begin position="31"/>
        <end position="40"/>
    </location>
</feature>
<gene>
    <name evidence="2" type="ORF">B0T22DRAFT_441595</name>
</gene>
<sequence>MATDKNSTCDCWAATIRVVNQSKAACRQQEQEQQQQQSGKPGPPGQDKDKPDAVPGTDTSSSSSSAKHTTTTTAPSIGDLLVLGQNLAQHWDALNHCAASESATHYARPMAVQLVTDALERTTDLYDDAIARVLAAPAGAAHIDPTFLGSMQLDEAEAAVVAREAMRYVVGRLAGVLRAIEAEVAGYDREDKGRQVEDEVRLAGLGERLRQLERSLEGLGQGQVV</sequence>
<reference evidence="2" key="1">
    <citation type="journal article" date="2023" name="Mol. Phylogenet. Evol.">
        <title>Genome-scale phylogeny and comparative genomics of the fungal order Sordariales.</title>
        <authorList>
            <person name="Hensen N."/>
            <person name="Bonometti L."/>
            <person name="Westerberg I."/>
            <person name="Brannstrom I.O."/>
            <person name="Guillou S."/>
            <person name="Cros-Aarteil S."/>
            <person name="Calhoun S."/>
            <person name="Haridas S."/>
            <person name="Kuo A."/>
            <person name="Mondo S."/>
            <person name="Pangilinan J."/>
            <person name="Riley R."/>
            <person name="LaButti K."/>
            <person name="Andreopoulos B."/>
            <person name="Lipzen A."/>
            <person name="Chen C."/>
            <person name="Yan M."/>
            <person name="Daum C."/>
            <person name="Ng V."/>
            <person name="Clum A."/>
            <person name="Steindorff A."/>
            <person name="Ohm R.A."/>
            <person name="Martin F."/>
            <person name="Silar P."/>
            <person name="Natvig D.O."/>
            <person name="Lalanne C."/>
            <person name="Gautier V."/>
            <person name="Ament-Velasquez S.L."/>
            <person name="Kruys A."/>
            <person name="Hutchinson M.I."/>
            <person name="Powell A.J."/>
            <person name="Barry K."/>
            <person name="Miller A.N."/>
            <person name="Grigoriev I.V."/>
            <person name="Debuchy R."/>
            <person name="Gladieux P."/>
            <person name="Hiltunen Thoren M."/>
            <person name="Johannesson H."/>
        </authorList>
    </citation>
    <scope>NUCLEOTIDE SEQUENCE</scope>
    <source>
        <strain evidence="2">CBS 314.62</strain>
    </source>
</reference>
<evidence type="ECO:0000256" key="1">
    <source>
        <dbReference type="SAM" id="MobiDB-lite"/>
    </source>
</evidence>
<proteinExistence type="predicted"/>
<keyword evidence="3" id="KW-1185">Reference proteome</keyword>